<dbReference type="Gene3D" id="3.40.50.720">
    <property type="entry name" value="NAD(P)-binding Rossmann-like Domain"/>
    <property type="match status" value="1"/>
</dbReference>
<dbReference type="InterPro" id="IPR002347">
    <property type="entry name" value="SDR_fam"/>
</dbReference>
<name>A0A084AGH8_STACB</name>
<protein>
    <submittedName>
        <fullName evidence="4">Uncharacterized protein</fullName>
    </submittedName>
</protein>
<evidence type="ECO:0000313" key="4">
    <source>
        <dbReference type="EMBL" id="KEY64407.1"/>
    </source>
</evidence>
<dbReference type="Pfam" id="PF00106">
    <property type="entry name" value="adh_short"/>
    <property type="match status" value="1"/>
</dbReference>
<feature type="region of interest" description="Disordered" evidence="3">
    <location>
        <begin position="1"/>
        <end position="21"/>
    </location>
</feature>
<evidence type="ECO:0000313" key="5">
    <source>
        <dbReference type="Proteomes" id="UP000028045"/>
    </source>
</evidence>
<evidence type="ECO:0000256" key="3">
    <source>
        <dbReference type="SAM" id="MobiDB-lite"/>
    </source>
</evidence>
<dbReference type="PANTHER" id="PTHR24320:SF272">
    <property type="entry name" value="NAD(P)-BINDING ROSSMANN-FOLD SUPERFAMILY PROTEIN"/>
    <property type="match status" value="1"/>
</dbReference>
<evidence type="ECO:0000256" key="1">
    <source>
        <dbReference type="ARBA" id="ARBA00006484"/>
    </source>
</evidence>
<dbReference type="PANTHER" id="PTHR24320">
    <property type="entry name" value="RETINOL DEHYDROGENASE"/>
    <property type="match status" value="1"/>
</dbReference>
<sequence>MASQYAQVHKFPAGPGDARPTGSQIVENEGLEGKWQDKVILITGCSSGLGVETARVMARTGATLYLTARDLEKAKAALGELAQSDCVHLLQLNLDSLASVRACAAEFASKGSKLNVLIENAGVMMTPEGRTADGFETQFGANHLGHFLLFQLLKPNLLASATPEFNSRVIILSSIAHRSAEVDFENLDSKGDYNPWMAYGQSKTANVWTANQIERLYGDQGLHAFSVQPGPTGTGLYKHLSEADMAASASDATLGKIFKTVEQGAATSVWGATAAALEGQGGKYLEDCQISKKWESEAGQWAPGHASWAYHADKEAKLWDKSLELVGYKE</sequence>
<dbReference type="PRINTS" id="PR00081">
    <property type="entry name" value="GDHRDH"/>
</dbReference>
<gene>
    <name evidence="4" type="ORF">S7711_08467</name>
</gene>
<dbReference type="SUPFAM" id="SSF51735">
    <property type="entry name" value="NAD(P)-binding Rossmann-fold domains"/>
    <property type="match status" value="1"/>
</dbReference>
<proteinExistence type="inferred from homology"/>
<comment type="similarity">
    <text evidence="1">Belongs to the short-chain dehydrogenases/reductases (SDR) family.</text>
</comment>
<evidence type="ECO:0000256" key="2">
    <source>
        <dbReference type="ARBA" id="ARBA00023002"/>
    </source>
</evidence>
<accession>A0A084AGH8</accession>
<keyword evidence="2" id="KW-0560">Oxidoreductase</keyword>
<dbReference type="Proteomes" id="UP000028045">
    <property type="component" value="Unassembled WGS sequence"/>
</dbReference>
<dbReference type="OrthoDB" id="191139at2759"/>
<organism evidence="4 5">
    <name type="scientific">Stachybotrys chartarum (strain CBS 109288 / IBT 7711)</name>
    <name type="common">Toxic black mold</name>
    <name type="synonym">Stilbospora chartarum</name>
    <dbReference type="NCBI Taxonomy" id="1280523"/>
    <lineage>
        <taxon>Eukaryota</taxon>
        <taxon>Fungi</taxon>
        <taxon>Dikarya</taxon>
        <taxon>Ascomycota</taxon>
        <taxon>Pezizomycotina</taxon>
        <taxon>Sordariomycetes</taxon>
        <taxon>Hypocreomycetidae</taxon>
        <taxon>Hypocreales</taxon>
        <taxon>Stachybotryaceae</taxon>
        <taxon>Stachybotrys</taxon>
    </lineage>
</organism>
<dbReference type="HOGENOM" id="CLU_010194_44_0_1"/>
<dbReference type="EMBL" id="KL648739">
    <property type="protein sequence ID" value="KEY64407.1"/>
    <property type="molecule type" value="Genomic_DNA"/>
</dbReference>
<dbReference type="InterPro" id="IPR036291">
    <property type="entry name" value="NAD(P)-bd_dom_sf"/>
</dbReference>
<dbReference type="GO" id="GO:0016491">
    <property type="term" value="F:oxidoreductase activity"/>
    <property type="evidence" value="ECO:0007669"/>
    <property type="project" value="UniProtKB-KW"/>
</dbReference>
<dbReference type="AlphaFoldDB" id="A0A084AGH8"/>
<keyword evidence="5" id="KW-1185">Reference proteome</keyword>
<reference evidence="4 5" key="1">
    <citation type="journal article" date="2014" name="BMC Genomics">
        <title>Comparative genome sequencing reveals chemotype-specific gene clusters in the toxigenic black mold Stachybotrys.</title>
        <authorList>
            <person name="Semeiks J."/>
            <person name="Borek D."/>
            <person name="Otwinowski Z."/>
            <person name="Grishin N.V."/>
        </authorList>
    </citation>
    <scope>NUCLEOTIDE SEQUENCE [LARGE SCALE GENOMIC DNA]</scope>
    <source>
        <strain evidence="5">CBS 109288 / IBT 7711</strain>
    </source>
</reference>